<feature type="compositionally biased region" description="Basic and acidic residues" evidence="1">
    <location>
        <begin position="534"/>
        <end position="543"/>
    </location>
</feature>
<proteinExistence type="predicted"/>
<dbReference type="Proteomes" id="UP000225706">
    <property type="component" value="Unassembled WGS sequence"/>
</dbReference>
<evidence type="ECO:0000256" key="1">
    <source>
        <dbReference type="SAM" id="MobiDB-lite"/>
    </source>
</evidence>
<dbReference type="PANTHER" id="PTHR24023:SF1082">
    <property type="entry name" value="COLLAGEN TRIPLE HELIX REPEAT"/>
    <property type="match status" value="1"/>
</dbReference>
<dbReference type="GO" id="GO:0005581">
    <property type="term" value="C:collagen trimer"/>
    <property type="evidence" value="ECO:0007669"/>
    <property type="project" value="UniProtKB-KW"/>
</dbReference>
<gene>
    <name evidence="2" type="primary">Col6a4</name>
    <name evidence="2" type="ORF">AWC38_SpisGene16777</name>
</gene>
<dbReference type="InterPro" id="IPR050149">
    <property type="entry name" value="Collagen_superfamily"/>
</dbReference>
<sequence length="1281" mass="138067">MPTTLPSTAQVSPVGPTSQESDITNSFTEEQQTKKIHHYILCKKRDCLGVSQEERARIKTTKKKQMFNHSLIFNKDLAYSPKVQMWWLVYIEGEGQYCLICKKFDSKNPQNKKEFFSAEPSTRLKKDCLEEHIATKRHKDAITAILMNRLSVFQKELDHNAEVQVDVYERVFYCLYWLAKEDIANVKVKSLLKLVAKLGCDMSGFNHTSVGSFRNMLLLLGEMIQNEVISAVTGPFGVMVDDMTDIANLEQMIGFIQYYNRGSEKVEVKFLCLENVLASSDAADSLTITSILLEVIEKHSLNFDWFKSFVSDGASVMVGERSGVATRLKADEIGRKAAAGGKGVDLKISKTQIRKVAQQGGSLFSSLLALGSKVLPKVIPTVTKLATKTIPGLATGALTSLGNFATDKILGAGLVPNSKIKELAAYKDLLTDKQKRDILAALQSGGDLKIKLTKRQQSAIRTHPSKTFRSDYKTDKMGWSDGYHEVDHRQAGGSKEGPAGPPGPKGDTGATGAQGPQGPRGATGATGAQGPRGVKGDKGEKGDTGTAGVRGLQGPRGATGPQGAKGDAGPQGAKGDAGPQGPKGDAGPQGAKGDAGPQGARGVKGGKGDKGDKGDTGSQGLQGPAGPRGPTGPRGLQGVKGDTGPAGPQGPQGPTGPAGSSASGSNIDLSDLKKKITFTSTHGADRQVTGLSDQPLNGTAAINENKLNTELAKKADTSTVLNGLSGKADTSAVMLLDGTQKMTANLDMNGKDVINTKRENYLGMTTQQQATYENSNTLVSRYEAGAMKRHLQGLLDMTTLSSATQVYVDNLKKTVSSFRNLNDKQTLDARKRKIVNLPDTFSDNDEAVSMKYVDTTVMNVYTIAQRKVNKSGDTMTGDLAMGSNKVTSSHTAAADSDLVNKKFVEDKLAHSIAGPQLSNDLSYIMSKNGQFSDEDDITGKNITDQVVLYPTNPRTKPFDLSIDAVKGYSSRFGVNMYQADQAEYTVVCELCWLSSKVDPNSVTLTATSSVETISAQRSNRFENHIVALIHMTKWSNATPNYLMFDVVIKNKSGQSYDQKLPIWVIIYGSKGYHNSIPKSVWTTWYSFVSGGVRINSALTLAKQPSAANSAVTKKYVDDIQTSLQTNIDTKATKTELTNATKKIWYRGNCAHNNASQVTFYVNGTSDHTTNVTQSDNADFTVNSSDNTKLIVVNAGLYLVTYIDGVQSQHLHNLKFTLSNSFVTTASGILMPLPNTRKTWVNTTNTVLLYFQANTTLSIATDNSATLLDGLAWSHLLIVKQD</sequence>
<reference evidence="3" key="1">
    <citation type="journal article" date="2017" name="bioRxiv">
        <title>Comparative analysis of the genomes of Stylophora pistillata and Acropora digitifera provides evidence for extensive differences between species of corals.</title>
        <authorList>
            <person name="Voolstra C.R."/>
            <person name="Li Y."/>
            <person name="Liew Y.J."/>
            <person name="Baumgarten S."/>
            <person name="Zoccola D."/>
            <person name="Flot J.-F."/>
            <person name="Tambutte S."/>
            <person name="Allemand D."/>
            <person name="Aranda M."/>
        </authorList>
    </citation>
    <scope>NUCLEOTIDE SEQUENCE [LARGE SCALE GENOMIC DNA]</scope>
</reference>
<dbReference type="OrthoDB" id="5990555at2759"/>
<protein>
    <submittedName>
        <fullName evidence="2">Collagen alpha-4(VI) chain</fullName>
    </submittedName>
</protein>
<dbReference type="EMBL" id="LSMT01000390">
    <property type="protein sequence ID" value="PFX18827.1"/>
    <property type="molecule type" value="Genomic_DNA"/>
</dbReference>
<feature type="compositionally biased region" description="Basic and acidic residues" evidence="1">
    <location>
        <begin position="468"/>
        <end position="490"/>
    </location>
</feature>
<organism evidence="2 3">
    <name type="scientific">Stylophora pistillata</name>
    <name type="common">Smooth cauliflower coral</name>
    <dbReference type="NCBI Taxonomy" id="50429"/>
    <lineage>
        <taxon>Eukaryota</taxon>
        <taxon>Metazoa</taxon>
        <taxon>Cnidaria</taxon>
        <taxon>Anthozoa</taxon>
        <taxon>Hexacorallia</taxon>
        <taxon>Scleractinia</taxon>
        <taxon>Astrocoeniina</taxon>
        <taxon>Pocilloporidae</taxon>
        <taxon>Stylophora</taxon>
    </lineage>
</organism>
<feature type="compositionally biased region" description="Low complexity" evidence="1">
    <location>
        <begin position="655"/>
        <end position="665"/>
    </location>
</feature>
<dbReference type="GO" id="GO:0005615">
    <property type="term" value="C:extracellular space"/>
    <property type="evidence" value="ECO:0007669"/>
    <property type="project" value="TreeGrafter"/>
</dbReference>
<dbReference type="PANTHER" id="PTHR24023">
    <property type="entry name" value="COLLAGEN ALPHA"/>
    <property type="match status" value="1"/>
</dbReference>
<comment type="caution">
    <text evidence="2">The sequence shown here is derived from an EMBL/GenBank/DDBJ whole genome shotgun (WGS) entry which is preliminary data.</text>
</comment>
<accession>A0A2B4RR52</accession>
<keyword evidence="2" id="KW-0176">Collagen</keyword>
<name>A0A2B4RR52_STYPI</name>
<dbReference type="GO" id="GO:0031012">
    <property type="term" value="C:extracellular matrix"/>
    <property type="evidence" value="ECO:0007669"/>
    <property type="project" value="TreeGrafter"/>
</dbReference>
<dbReference type="InterPro" id="IPR008160">
    <property type="entry name" value="Collagen"/>
</dbReference>
<keyword evidence="3" id="KW-1185">Reference proteome</keyword>
<feature type="region of interest" description="Disordered" evidence="1">
    <location>
        <begin position="1"/>
        <end position="23"/>
    </location>
</feature>
<evidence type="ECO:0000313" key="2">
    <source>
        <dbReference type="EMBL" id="PFX18827.1"/>
    </source>
</evidence>
<dbReference type="Pfam" id="PF01391">
    <property type="entry name" value="Collagen"/>
    <property type="match status" value="1"/>
</dbReference>
<evidence type="ECO:0000313" key="3">
    <source>
        <dbReference type="Proteomes" id="UP000225706"/>
    </source>
</evidence>
<feature type="region of interest" description="Disordered" evidence="1">
    <location>
        <begin position="453"/>
        <end position="667"/>
    </location>
</feature>
<feature type="compositionally biased region" description="Basic and acidic residues" evidence="1">
    <location>
        <begin position="606"/>
        <end position="615"/>
    </location>
</feature>